<keyword evidence="5" id="KW-1185">Reference proteome</keyword>
<dbReference type="EMBL" id="JAQQXT010000009">
    <property type="protein sequence ID" value="MDC8773002.1"/>
    <property type="molecule type" value="Genomic_DNA"/>
</dbReference>
<evidence type="ECO:0000313" key="5">
    <source>
        <dbReference type="Proteomes" id="UP001221189"/>
    </source>
</evidence>
<comment type="caution">
    <text evidence="4">The sequence shown here is derived from an EMBL/GenBank/DDBJ whole genome shotgun (WGS) entry which is preliminary data.</text>
</comment>
<feature type="domain" description="KfrA N-terminal DNA-binding" evidence="3">
    <location>
        <begin position="6"/>
        <end position="119"/>
    </location>
</feature>
<keyword evidence="4" id="KW-0238">DNA-binding</keyword>
<evidence type="ECO:0000259" key="3">
    <source>
        <dbReference type="Pfam" id="PF11740"/>
    </source>
</evidence>
<dbReference type="Proteomes" id="UP001221189">
    <property type="component" value="Unassembled WGS sequence"/>
</dbReference>
<dbReference type="Pfam" id="PF11740">
    <property type="entry name" value="KfrA_N"/>
    <property type="match status" value="1"/>
</dbReference>
<sequence>MARGITEDEVWKACDALLLEGARPTIERVRQKLGRGSPNTVSPMLETWFKHLGTRIADPGAFTAPASMPDPVHQAAKHLWEAAQAEARRDLADQLNEGLANATANIEAEKERATIADAAAFAASLKAAHLQAELDELRLKFDVERSAHVVAAARLEEALQRHTDLKSDLEKAWQATEAERGRGAQVVAAAEERATGAERRAAMEIERERMLRIKFEKSNESIIKRFEEALKAHVSANEQLGAAQLRFTQLRTQADQREQELQAVTQQCGTRIKELEAALSMANMALARSSAQDALVEQLVAKLGATNRAPGLRSAMPKSAPPKKGKTAG</sequence>
<feature type="region of interest" description="Disordered" evidence="2">
    <location>
        <begin position="306"/>
        <end position="329"/>
    </location>
</feature>
<dbReference type="GO" id="GO:0003677">
    <property type="term" value="F:DNA binding"/>
    <property type="evidence" value="ECO:0007669"/>
    <property type="project" value="UniProtKB-KW"/>
</dbReference>
<keyword evidence="1" id="KW-0175">Coiled coil</keyword>
<proteinExistence type="predicted"/>
<feature type="coiled-coil region" evidence="1">
    <location>
        <begin position="247"/>
        <end position="292"/>
    </location>
</feature>
<dbReference type="RefSeq" id="WP_273601177.1">
    <property type="nucleotide sequence ID" value="NZ_JAQQXT010000009.1"/>
</dbReference>
<name>A0ABT5KGF7_9BURK</name>
<evidence type="ECO:0000256" key="2">
    <source>
        <dbReference type="SAM" id="MobiDB-lite"/>
    </source>
</evidence>
<evidence type="ECO:0000313" key="4">
    <source>
        <dbReference type="EMBL" id="MDC8773002.1"/>
    </source>
</evidence>
<gene>
    <name evidence="4" type="ORF">PRZ03_15555</name>
</gene>
<evidence type="ECO:0000256" key="1">
    <source>
        <dbReference type="SAM" id="Coils"/>
    </source>
</evidence>
<accession>A0ABT5KGF7</accession>
<protein>
    <submittedName>
        <fullName evidence="4">DNA-binding protein</fullName>
    </submittedName>
</protein>
<organism evidence="4 5">
    <name type="scientific">Roseateles albus</name>
    <dbReference type="NCBI Taxonomy" id="2987525"/>
    <lineage>
        <taxon>Bacteria</taxon>
        <taxon>Pseudomonadati</taxon>
        <taxon>Pseudomonadota</taxon>
        <taxon>Betaproteobacteria</taxon>
        <taxon>Burkholderiales</taxon>
        <taxon>Sphaerotilaceae</taxon>
        <taxon>Roseateles</taxon>
    </lineage>
</organism>
<reference evidence="4 5" key="1">
    <citation type="submission" date="2022-10" db="EMBL/GenBank/DDBJ databases">
        <title>Paucibacter sp. hw1 Genome sequencing.</title>
        <authorList>
            <person name="Park S."/>
        </authorList>
    </citation>
    <scope>NUCLEOTIDE SEQUENCE [LARGE SCALE GENOMIC DNA]</scope>
    <source>
        <strain evidence="5">hw1</strain>
    </source>
</reference>
<dbReference type="InterPro" id="IPR021104">
    <property type="entry name" value="KfrA_DNA-bd_N"/>
</dbReference>